<gene>
    <name evidence="2" type="ORF">UFOVP1266_14</name>
    <name evidence="1" type="ORF">UFOVP876_14</name>
</gene>
<accession>A0A6J5PG00</accession>
<evidence type="ECO:0000313" key="1">
    <source>
        <dbReference type="EMBL" id="CAB4168411.1"/>
    </source>
</evidence>
<organism evidence="1">
    <name type="scientific">uncultured Caudovirales phage</name>
    <dbReference type="NCBI Taxonomy" id="2100421"/>
    <lineage>
        <taxon>Viruses</taxon>
        <taxon>Duplodnaviria</taxon>
        <taxon>Heunggongvirae</taxon>
        <taxon>Uroviricota</taxon>
        <taxon>Caudoviricetes</taxon>
        <taxon>Peduoviridae</taxon>
        <taxon>Maltschvirus</taxon>
        <taxon>Maltschvirus maltsch</taxon>
    </lineage>
</organism>
<evidence type="ECO:0000313" key="2">
    <source>
        <dbReference type="EMBL" id="CAB4194965.1"/>
    </source>
</evidence>
<proteinExistence type="predicted"/>
<name>A0A6J5PG00_9CAUD</name>
<dbReference type="EMBL" id="LR796823">
    <property type="protein sequence ID" value="CAB4168411.1"/>
    <property type="molecule type" value="Genomic_DNA"/>
</dbReference>
<reference evidence="1" key="1">
    <citation type="submission" date="2020-05" db="EMBL/GenBank/DDBJ databases">
        <authorList>
            <person name="Chiriac C."/>
            <person name="Salcher M."/>
            <person name="Ghai R."/>
            <person name="Kavagutti S V."/>
        </authorList>
    </citation>
    <scope>NUCLEOTIDE SEQUENCE</scope>
</reference>
<protein>
    <submittedName>
        <fullName evidence="1">Uncharacterized protein</fullName>
    </submittedName>
</protein>
<sequence length="133" mass="13770">MATNIYTGRNLTLTIATISYSAQISSVTLTPTQNTTQYITLTGSAAKQEPVTWSLDVTGFQDWLTPVSPGFSMALYTAAAAGTAIAFSFTIAAGTTKTVAGSIIPIFANIGGDATAALEQTYSFPVTGDITLT</sequence>
<dbReference type="EMBL" id="LR797222">
    <property type="protein sequence ID" value="CAB4194965.1"/>
    <property type="molecule type" value="Genomic_DNA"/>
</dbReference>